<evidence type="ECO:0000313" key="1">
    <source>
        <dbReference type="EMBL" id="GLQ22477.1"/>
    </source>
</evidence>
<protein>
    <submittedName>
        <fullName evidence="1">Uncharacterized protein</fullName>
    </submittedName>
</protein>
<gene>
    <name evidence="1" type="ORF">GCM10007853_03510</name>
</gene>
<reference evidence="1" key="2">
    <citation type="submission" date="2023-01" db="EMBL/GenBank/DDBJ databases">
        <title>Draft genome sequence of Algimonas ampicilliniresistens strain NBRC 108219.</title>
        <authorList>
            <person name="Sun Q."/>
            <person name="Mori K."/>
        </authorList>
    </citation>
    <scope>NUCLEOTIDE SEQUENCE</scope>
    <source>
        <strain evidence="1">NBRC 108219</strain>
    </source>
</reference>
<dbReference type="RefSeq" id="WP_284386885.1">
    <property type="nucleotide sequence ID" value="NZ_BSNK01000001.1"/>
</dbReference>
<organism evidence="1 2">
    <name type="scientific">Algimonas ampicilliniresistens</name>
    <dbReference type="NCBI Taxonomy" id="1298735"/>
    <lineage>
        <taxon>Bacteria</taxon>
        <taxon>Pseudomonadati</taxon>
        <taxon>Pseudomonadota</taxon>
        <taxon>Alphaproteobacteria</taxon>
        <taxon>Maricaulales</taxon>
        <taxon>Robiginitomaculaceae</taxon>
        <taxon>Algimonas</taxon>
    </lineage>
</organism>
<comment type="caution">
    <text evidence="1">The sequence shown here is derived from an EMBL/GenBank/DDBJ whole genome shotgun (WGS) entry which is preliminary data.</text>
</comment>
<dbReference type="EMBL" id="BSNK01000001">
    <property type="protein sequence ID" value="GLQ22477.1"/>
    <property type="molecule type" value="Genomic_DNA"/>
</dbReference>
<keyword evidence="2" id="KW-1185">Reference proteome</keyword>
<name>A0ABQ5V885_9PROT</name>
<dbReference type="Proteomes" id="UP001161391">
    <property type="component" value="Unassembled WGS sequence"/>
</dbReference>
<sequence>MEPKKLVIYRDFRGNPRMTRLENLNRGRGFIEEIKRFSDGDGYTPSNFPQRLWDLIYKSDLNFGVLEGMPIEIHLDEQTFGDFKFYDGFERVHGYKLRHWTSRPISIDNPRDEYRDIIENAPDMSKMFTKLVVEDDVLKFTYEGPSAVKNRQDIWRDKYLFVYDLYLTKRDGYDPNDATTYIWFDPIIRNDGSPP</sequence>
<reference evidence="1" key="1">
    <citation type="journal article" date="2014" name="Int. J. Syst. Evol. Microbiol.">
        <title>Complete genome of a new Firmicutes species belonging to the dominant human colonic microbiota ('Ruminococcus bicirculans') reveals two chromosomes and a selective capacity to utilize plant glucans.</title>
        <authorList>
            <consortium name="NISC Comparative Sequencing Program"/>
            <person name="Wegmann U."/>
            <person name="Louis P."/>
            <person name="Goesmann A."/>
            <person name="Henrissat B."/>
            <person name="Duncan S.H."/>
            <person name="Flint H.J."/>
        </authorList>
    </citation>
    <scope>NUCLEOTIDE SEQUENCE</scope>
    <source>
        <strain evidence="1">NBRC 108219</strain>
    </source>
</reference>
<accession>A0ABQ5V885</accession>
<evidence type="ECO:0000313" key="2">
    <source>
        <dbReference type="Proteomes" id="UP001161391"/>
    </source>
</evidence>
<proteinExistence type="predicted"/>